<dbReference type="InterPro" id="IPR015943">
    <property type="entry name" value="WD40/YVTN_repeat-like_dom_sf"/>
</dbReference>
<dbReference type="Pfam" id="PF13360">
    <property type="entry name" value="PQQ_2"/>
    <property type="match status" value="2"/>
</dbReference>
<dbReference type="Gene3D" id="2.40.10.480">
    <property type="match status" value="1"/>
</dbReference>
<feature type="compositionally biased region" description="Basic and acidic residues" evidence="1">
    <location>
        <begin position="7"/>
        <end position="18"/>
    </location>
</feature>
<reference evidence="3" key="1">
    <citation type="submission" date="2020-01" db="EMBL/GenBank/DDBJ databases">
        <title>Genome Sequencing of Three Apophysomyces-Like Fungal Strains Confirms a Novel Fungal Genus in the Mucoromycota with divergent Burkholderia-like Endosymbiotic Bacteria.</title>
        <authorList>
            <person name="Stajich J.E."/>
            <person name="Macias A.M."/>
            <person name="Carter-House D."/>
            <person name="Lovett B."/>
            <person name="Kasson L.R."/>
            <person name="Berry K."/>
            <person name="Grigoriev I."/>
            <person name="Chang Y."/>
            <person name="Spatafora J."/>
            <person name="Kasson M.T."/>
        </authorList>
    </citation>
    <scope>NUCLEOTIDE SEQUENCE</scope>
    <source>
        <strain evidence="3">NRRL A-21654</strain>
    </source>
</reference>
<dbReference type="InterPro" id="IPR002372">
    <property type="entry name" value="PQQ_rpt_dom"/>
</dbReference>
<feature type="region of interest" description="Disordered" evidence="1">
    <location>
        <begin position="1"/>
        <end position="23"/>
    </location>
</feature>
<evidence type="ECO:0000256" key="1">
    <source>
        <dbReference type="SAM" id="MobiDB-lite"/>
    </source>
</evidence>
<dbReference type="PANTHER" id="PTHR34512">
    <property type="entry name" value="CELL SURFACE PROTEIN"/>
    <property type="match status" value="1"/>
</dbReference>
<dbReference type="InterPro" id="IPR011047">
    <property type="entry name" value="Quinoprotein_ADH-like_sf"/>
</dbReference>
<dbReference type="SUPFAM" id="SSF50998">
    <property type="entry name" value="Quinoprotein alcohol dehydrogenase-like"/>
    <property type="match status" value="1"/>
</dbReference>
<protein>
    <recommendedName>
        <fullName evidence="2">Pyrrolo-quinoline quinone repeat domain-containing protein</fullName>
    </recommendedName>
</protein>
<dbReference type="SMART" id="SM00564">
    <property type="entry name" value="PQQ"/>
    <property type="match status" value="4"/>
</dbReference>
<accession>A0A8H7C0U4</accession>
<dbReference type="InterPro" id="IPR018391">
    <property type="entry name" value="PQQ_b-propeller_rpt"/>
</dbReference>
<comment type="caution">
    <text evidence="3">The sequence shown here is derived from an EMBL/GenBank/DDBJ whole genome shotgun (WGS) entry which is preliminary data.</text>
</comment>
<dbReference type="EMBL" id="JABAYA010000003">
    <property type="protein sequence ID" value="KAF7732359.1"/>
    <property type="molecule type" value="Genomic_DNA"/>
</dbReference>
<sequence length="276" mass="30578">MSLAKSNKSEKAPVRENTQEDSDDESVIMLNGVSFTRNEVLVCAKYGKIYCVHKKDGSRLWSNRLPSKRFISSVFMTDLDTVLVSVDGLTVCYSLHTGEQKWVHGAKGSEAGAVICTPSRFLSPKVDMHDSDHAHQPPSYDTTEERSLTISSTHGKVMAIDATTGETLWKYDCPGGGYRMPVTLVEPPSAENGLPYRAVYVGCGQWVYCLKALTGDLIWSQRISNYKIGMGYIVLATLWSSRMAAETHISFSQFPIAQLRNEERIREKVIAVVAAS</sequence>
<gene>
    <name evidence="3" type="ORF">EC973_005255</name>
</gene>
<dbReference type="OrthoDB" id="2266953at2759"/>
<keyword evidence="4" id="KW-1185">Reference proteome</keyword>
<proteinExistence type="predicted"/>
<evidence type="ECO:0000313" key="3">
    <source>
        <dbReference type="EMBL" id="KAF7732359.1"/>
    </source>
</evidence>
<feature type="domain" description="Pyrrolo-quinoline quinone repeat" evidence="2">
    <location>
        <begin position="154"/>
        <end position="224"/>
    </location>
</feature>
<name>A0A8H7C0U4_9FUNG</name>
<organism evidence="3 4">
    <name type="scientific">Apophysomyces ossiformis</name>
    <dbReference type="NCBI Taxonomy" id="679940"/>
    <lineage>
        <taxon>Eukaryota</taxon>
        <taxon>Fungi</taxon>
        <taxon>Fungi incertae sedis</taxon>
        <taxon>Mucoromycota</taxon>
        <taxon>Mucoromycotina</taxon>
        <taxon>Mucoromycetes</taxon>
        <taxon>Mucorales</taxon>
        <taxon>Mucorineae</taxon>
        <taxon>Mucoraceae</taxon>
        <taxon>Apophysomyces</taxon>
    </lineage>
</organism>
<dbReference type="Gene3D" id="2.130.10.10">
    <property type="entry name" value="YVTN repeat-like/Quinoprotein amine dehydrogenase"/>
    <property type="match status" value="1"/>
</dbReference>
<dbReference type="AlphaFoldDB" id="A0A8H7C0U4"/>
<dbReference type="Proteomes" id="UP000605846">
    <property type="component" value="Unassembled WGS sequence"/>
</dbReference>
<dbReference type="PANTHER" id="PTHR34512:SF30">
    <property type="entry name" value="OUTER MEMBRANE PROTEIN ASSEMBLY FACTOR BAMB"/>
    <property type="match status" value="1"/>
</dbReference>
<feature type="domain" description="Pyrrolo-quinoline quinone repeat" evidence="2">
    <location>
        <begin position="32"/>
        <end position="117"/>
    </location>
</feature>
<evidence type="ECO:0000259" key="2">
    <source>
        <dbReference type="Pfam" id="PF13360"/>
    </source>
</evidence>
<evidence type="ECO:0000313" key="4">
    <source>
        <dbReference type="Proteomes" id="UP000605846"/>
    </source>
</evidence>